<dbReference type="SUPFAM" id="SSF53098">
    <property type="entry name" value="Ribonuclease H-like"/>
    <property type="match status" value="1"/>
</dbReference>
<dbReference type="InterPro" id="IPR003029">
    <property type="entry name" value="S1_domain"/>
</dbReference>
<accession>A0ABR1AQX8</accession>
<dbReference type="InterPro" id="IPR012337">
    <property type="entry name" value="RNaseH-like_sf"/>
</dbReference>
<evidence type="ECO:0000313" key="3">
    <source>
        <dbReference type="EMBL" id="KAK6624893.1"/>
    </source>
</evidence>
<dbReference type="InterPro" id="IPR041692">
    <property type="entry name" value="HHH_9"/>
</dbReference>
<dbReference type="InterPro" id="IPR032639">
    <property type="entry name" value="Tex_YqgF"/>
</dbReference>
<dbReference type="Pfam" id="PF17674">
    <property type="entry name" value="HHH_9"/>
    <property type="match status" value="1"/>
</dbReference>
<dbReference type="Pfam" id="PF00575">
    <property type="entry name" value="S1"/>
    <property type="match status" value="1"/>
</dbReference>
<feature type="region of interest" description="Disordered" evidence="1">
    <location>
        <begin position="1"/>
        <end position="34"/>
    </location>
</feature>
<evidence type="ECO:0000256" key="1">
    <source>
        <dbReference type="SAM" id="MobiDB-lite"/>
    </source>
</evidence>
<evidence type="ECO:0000259" key="2">
    <source>
        <dbReference type="PROSITE" id="PS50126"/>
    </source>
</evidence>
<dbReference type="Pfam" id="PF16921">
    <property type="entry name" value="Tex_YqgF"/>
    <property type="match status" value="1"/>
</dbReference>
<dbReference type="SUPFAM" id="SSF47781">
    <property type="entry name" value="RuvA domain 2-like"/>
    <property type="match status" value="2"/>
</dbReference>
<evidence type="ECO:0000313" key="4">
    <source>
        <dbReference type="Proteomes" id="UP001359485"/>
    </source>
</evidence>
<dbReference type="InterPro" id="IPR023319">
    <property type="entry name" value="Tex-like_HTH_dom_sf"/>
</dbReference>
<comment type="caution">
    <text evidence="3">The sequence shown here is derived from an EMBL/GenBank/DDBJ whole genome shotgun (WGS) entry which is preliminary data.</text>
</comment>
<proteinExistence type="predicted"/>
<feature type="domain" description="S1 motif" evidence="2">
    <location>
        <begin position="733"/>
        <end position="795"/>
    </location>
</feature>
<dbReference type="SMART" id="SM00732">
    <property type="entry name" value="YqgFc"/>
    <property type="match status" value="1"/>
</dbReference>
<dbReference type="PANTHER" id="PTHR10724">
    <property type="entry name" value="30S RIBOSOMAL PROTEIN S1"/>
    <property type="match status" value="1"/>
</dbReference>
<dbReference type="Pfam" id="PF12836">
    <property type="entry name" value="HHH_3"/>
    <property type="match status" value="1"/>
</dbReference>
<sequence length="803" mass="90973">MYSPQESEDYALKNSIVKNEMPKKQRKRRHGSDEKIIYTKKSKVKRTENLASTSYLTVAGLGLRRRKKSEELLARSEKIDDSTACGIMKLFDEGNTIPFLVRYRKNLIGNLDSNKLRSIKSTYEWIKKLDEKATQALATLNNSGASSIVESILNAESVEEIDILVAPFKKQKRRLAQKARDLNLEKPAQDILNGTNVVYLENYVNKDELKDVKMVKLGIQHIISDLFCKDSEIQQLLRKIVESRHIKIYTKEKKVKCKKEENPKLMKYEIYRDFSQSVTHLKPHQILAISRGEAENELSVKVEIPYREWQPITMYCEDRWLTTGIQYELRKTVVMGSINYSIKKFFTPLVERRIRSRLKKKAEEEAINVFGSNLRQLLLTPPCKGFVIMGIDPGFYNGCKVAVISPQGVPFKWTKFYLPNSSKIERKAGGAHDCEIQLKTLVLKYKCEIIALGNGKGCRETESLLNSLIKKKAFQPIDVSYTIISEQGVSFYSCSSEAATEFPDLDPTFVGAVSLARRLQDPLSELVKVDPKHLGVGLYQHDVKSNLLSFTLNEIVSECVSFVGVDLNTATLYLLKRVAGLNESKAREILKYRERQLEFQTIDELKKVKGIGEKTFRQCAGFFRIVSHNSGSKINPLDQTIIHPESYEAAAAIAENLKLDLSKTGTNDFIANAKSKLKTIDVGKMAKKFGIPDSDVTIILDAFTKPVNYDIRNPRFGPFFRKNISRLEDLNVGQMLTGVVQNVVPFGAFVDVGCTISGLIHSSKMNGKMVALNDKVSVKLLSIDLQRKRLGLELKEKLNFNCM</sequence>
<protein>
    <recommendedName>
        <fullName evidence="2">S1 motif domain-containing protein</fullName>
    </recommendedName>
</protein>
<dbReference type="InterPro" id="IPR050437">
    <property type="entry name" value="Ribos_protein_bS1-like"/>
</dbReference>
<reference evidence="3 4" key="1">
    <citation type="submission" date="2023-09" db="EMBL/GenBank/DDBJ databases">
        <title>Genomes of two closely related lineages of the louse Polyplax serrata with different host specificities.</title>
        <authorList>
            <person name="Martinu J."/>
            <person name="Tarabai H."/>
            <person name="Stefka J."/>
            <person name="Hypsa V."/>
        </authorList>
    </citation>
    <scope>NUCLEOTIDE SEQUENCE [LARGE SCALE GENOMIC DNA]</scope>
    <source>
        <strain evidence="3">98ZLc_SE</strain>
    </source>
</reference>
<dbReference type="Gene3D" id="1.10.3500.10">
    <property type="entry name" value="Tex N-terminal region-like"/>
    <property type="match status" value="1"/>
</dbReference>
<dbReference type="Pfam" id="PF09371">
    <property type="entry name" value="Tex_N"/>
    <property type="match status" value="1"/>
</dbReference>
<dbReference type="SUPFAM" id="SSF158832">
    <property type="entry name" value="Tex N-terminal region-like"/>
    <property type="match status" value="1"/>
</dbReference>
<dbReference type="Proteomes" id="UP001359485">
    <property type="component" value="Unassembled WGS sequence"/>
</dbReference>
<dbReference type="InterPro" id="IPR055179">
    <property type="entry name" value="Tex-like_central_region"/>
</dbReference>
<dbReference type="InterPro" id="IPR037027">
    <property type="entry name" value="YqgF/RNaseH-like_dom_sf"/>
</dbReference>
<dbReference type="PANTHER" id="PTHR10724:SF10">
    <property type="entry name" value="S1 RNA-BINDING DOMAIN-CONTAINING PROTEIN 1"/>
    <property type="match status" value="1"/>
</dbReference>
<dbReference type="InterPro" id="IPR018974">
    <property type="entry name" value="Tex-like_N"/>
</dbReference>
<dbReference type="SMART" id="SM00316">
    <property type="entry name" value="S1"/>
    <property type="match status" value="1"/>
</dbReference>
<gene>
    <name evidence="3" type="ORF">RUM44_011757</name>
</gene>
<dbReference type="SUPFAM" id="SSF50249">
    <property type="entry name" value="Nucleic acid-binding proteins"/>
    <property type="match status" value="1"/>
</dbReference>
<dbReference type="InterPro" id="IPR010994">
    <property type="entry name" value="RuvA_2-like"/>
</dbReference>
<organism evidence="3 4">
    <name type="scientific">Polyplax serrata</name>
    <name type="common">Common mouse louse</name>
    <dbReference type="NCBI Taxonomy" id="468196"/>
    <lineage>
        <taxon>Eukaryota</taxon>
        <taxon>Metazoa</taxon>
        <taxon>Ecdysozoa</taxon>
        <taxon>Arthropoda</taxon>
        <taxon>Hexapoda</taxon>
        <taxon>Insecta</taxon>
        <taxon>Pterygota</taxon>
        <taxon>Neoptera</taxon>
        <taxon>Paraneoptera</taxon>
        <taxon>Psocodea</taxon>
        <taxon>Troctomorpha</taxon>
        <taxon>Phthiraptera</taxon>
        <taxon>Anoplura</taxon>
        <taxon>Polyplacidae</taxon>
        <taxon>Polyplax</taxon>
    </lineage>
</organism>
<name>A0ABR1AQX8_POLSC</name>
<dbReference type="InterPro" id="IPR012340">
    <property type="entry name" value="NA-bd_OB-fold"/>
</dbReference>
<dbReference type="InterPro" id="IPR023323">
    <property type="entry name" value="Tex-like_dom_sf"/>
</dbReference>
<dbReference type="Gene3D" id="1.10.150.310">
    <property type="entry name" value="Tex RuvX-like domain-like"/>
    <property type="match status" value="1"/>
</dbReference>
<dbReference type="Gene3D" id="3.30.420.140">
    <property type="entry name" value="YqgF/RNase H-like domain"/>
    <property type="match status" value="1"/>
</dbReference>
<dbReference type="InterPro" id="IPR006641">
    <property type="entry name" value="YqgF/RNaseH-like_dom"/>
</dbReference>
<dbReference type="EMBL" id="JAWJWF010000046">
    <property type="protein sequence ID" value="KAK6624893.1"/>
    <property type="molecule type" value="Genomic_DNA"/>
</dbReference>
<dbReference type="Gene3D" id="2.40.50.140">
    <property type="entry name" value="Nucleic acid-binding proteins"/>
    <property type="match status" value="1"/>
</dbReference>
<dbReference type="Pfam" id="PF22706">
    <property type="entry name" value="Tex_central_region"/>
    <property type="match status" value="1"/>
</dbReference>
<dbReference type="Gene3D" id="1.10.10.650">
    <property type="entry name" value="RuvA domain 2-like"/>
    <property type="match status" value="1"/>
</dbReference>
<keyword evidence="4" id="KW-1185">Reference proteome</keyword>
<dbReference type="PROSITE" id="PS50126">
    <property type="entry name" value="S1"/>
    <property type="match status" value="1"/>
</dbReference>